<dbReference type="HOGENOM" id="CLU_2156415_0_0_5"/>
<gene>
    <name evidence="2" type="ordered locus">Rsph17025_4139</name>
</gene>
<keyword evidence="2" id="KW-0614">Plasmid</keyword>
<dbReference type="EMBL" id="CP000663">
    <property type="protein sequence ID" value="ABP72990.1"/>
    <property type="molecule type" value="Genomic_DNA"/>
</dbReference>
<organism evidence="2">
    <name type="scientific">Cereibacter sphaeroides (strain ATCC 17025 / ATH 2.4.3)</name>
    <name type="common">Rhodobacter sphaeroides</name>
    <dbReference type="NCBI Taxonomy" id="349102"/>
    <lineage>
        <taxon>Bacteria</taxon>
        <taxon>Pseudomonadati</taxon>
        <taxon>Pseudomonadota</taxon>
        <taxon>Alphaproteobacteria</taxon>
        <taxon>Rhodobacterales</taxon>
        <taxon>Paracoccaceae</taxon>
        <taxon>Cereibacter</taxon>
    </lineage>
</organism>
<dbReference type="AlphaFoldDB" id="A4X026"/>
<geneLocation type="plasmid" evidence="2">
    <name>pRSPA02</name>
</geneLocation>
<feature type="region of interest" description="Disordered" evidence="1">
    <location>
        <begin position="44"/>
        <end position="111"/>
    </location>
</feature>
<accession>A4X026</accession>
<evidence type="ECO:0000313" key="2">
    <source>
        <dbReference type="EMBL" id="ABP72990.1"/>
    </source>
</evidence>
<dbReference type="BioCyc" id="RSPH349102:G1G8M-4273-MONOMER"/>
<protein>
    <submittedName>
        <fullName evidence="2">Uncharacterized protein</fullName>
    </submittedName>
</protein>
<evidence type="ECO:0000256" key="1">
    <source>
        <dbReference type="SAM" id="MobiDB-lite"/>
    </source>
</evidence>
<name>A4X026_CERS5</name>
<reference evidence="2" key="1">
    <citation type="submission" date="2007-04" db="EMBL/GenBank/DDBJ databases">
        <title>Complete sequence of plasmid pRSPA02 of Rhodobacter sphaeroides ATCC 17025.</title>
        <authorList>
            <consortium name="US DOE Joint Genome Institute"/>
            <person name="Copeland A."/>
            <person name="Lucas S."/>
            <person name="Lapidus A."/>
            <person name="Barry K."/>
            <person name="Detter J.C."/>
            <person name="Glavina del Rio T."/>
            <person name="Hammon N."/>
            <person name="Israni S."/>
            <person name="Dalin E."/>
            <person name="Tice H."/>
            <person name="Pitluck S."/>
            <person name="Chertkov O."/>
            <person name="Brettin T."/>
            <person name="Bruce D."/>
            <person name="Han C."/>
            <person name="Schmutz J."/>
            <person name="Larimer F."/>
            <person name="Land M."/>
            <person name="Hauser L."/>
            <person name="Kyrpides N."/>
            <person name="Kim E."/>
            <person name="Richardson P."/>
            <person name="Mackenzie C."/>
            <person name="Choudhary M."/>
            <person name="Donohue T.J."/>
            <person name="Kaplan S."/>
        </authorList>
    </citation>
    <scope>NUCLEOTIDE SEQUENCE [LARGE SCALE GENOMIC DNA]</scope>
    <source>
        <strain evidence="2">ATCC 17025</strain>
        <plasmid evidence="2">pRSPA02</plasmid>
    </source>
</reference>
<feature type="compositionally biased region" description="Basic and acidic residues" evidence="1">
    <location>
        <begin position="45"/>
        <end position="57"/>
    </location>
</feature>
<feature type="compositionally biased region" description="Gly residues" evidence="1">
    <location>
        <begin position="77"/>
        <end position="88"/>
    </location>
</feature>
<proteinExistence type="predicted"/>
<dbReference type="KEGG" id="rsq:Rsph17025_4139"/>
<sequence>MRHSVGSGTSAAQCREMLELAACRINAPATTGMGKMLLSFRIHKSAAEPRQGDRIRQGQEPSRTPPGLRLHVPRYGTGSGRVGKGGGLDEMLPRLHHHRASRASVTDSRAT</sequence>